<organism evidence="1 2">
    <name type="scientific">Shigella flexneri K-227</name>
    <dbReference type="NCBI Taxonomy" id="766147"/>
    <lineage>
        <taxon>Bacteria</taxon>
        <taxon>Pseudomonadati</taxon>
        <taxon>Pseudomonadota</taxon>
        <taxon>Gammaproteobacteria</taxon>
        <taxon>Enterobacterales</taxon>
        <taxon>Enterobacteriaceae</taxon>
        <taxon>Shigella</taxon>
    </lineage>
</organism>
<gene>
    <name evidence="1" type="ORF">SFK227_2168</name>
</gene>
<evidence type="ECO:0000313" key="1">
    <source>
        <dbReference type="EMBL" id="EGK37556.1"/>
    </source>
</evidence>
<accession>F5NVL2</accession>
<dbReference type="AlphaFoldDB" id="F5NVL2"/>
<comment type="caution">
    <text evidence="1">The sequence shown here is derived from an EMBL/GenBank/DDBJ whole genome shotgun (WGS) entry which is preliminary data.</text>
</comment>
<protein>
    <submittedName>
        <fullName evidence="1">Uncharacterized protein</fullName>
    </submittedName>
</protein>
<sequence>MGEPKGSPVSVPGYANPAQFATSSIGVVGGDNFQMYGVIVMTTQISVETLSPITHNQ</sequence>
<dbReference type="EMBL" id="AFGY01000025">
    <property type="protein sequence ID" value="EGK37556.1"/>
    <property type="molecule type" value="Genomic_DNA"/>
</dbReference>
<reference evidence="1 2" key="1">
    <citation type="submission" date="2011-04" db="EMBL/GenBank/DDBJ databases">
        <authorList>
            <person name="Rasko D."/>
            <person name="Redman J."/>
            <person name="Daugherty S.C."/>
            <person name="Tallon L."/>
            <person name="Sadzewicz L."/>
            <person name="Jones K."/>
            <person name="Santana-Cruz I."/>
            <person name="Liu X."/>
        </authorList>
    </citation>
    <scope>NUCLEOTIDE SEQUENCE [LARGE SCALE GENOMIC DNA]</scope>
    <source>
        <strain evidence="1 2">K-227</strain>
    </source>
</reference>
<name>F5NVL2_SHIFL</name>
<dbReference type="PATRIC" id="fig|766147.3.peg.2137"/>
<dbReference type="Proteomes" id="UP000004520">
    <property type="component" value="Unassembled WGS sequence"/>
</dbReference>
<proteinExistence type="predicted"/>
<evidence type="ECO:0000313" key="2">
    <source>
        <dbReference type="Proteomes" id="UP000004520"/>
    </source>
</evidence>